<evidence type="ECO:0000256" key="1">
    <source>
        <dbReference type="SAM" id="Phobius"/>
    </source>
</evidence>
<feature type="transmembrane region" description="Helical" evidence="1">
    <location>
        <begin position="167"/>
        <end position="194"/>
    </location>
</feature>
<feature type="transmembrane region" description="Helical" evidence="1">
    <location>
        <begin position="206"/>
        <end position="223"/>
    </location>
</feature>
<feature type="transmembrane region" description="Helical" evidence="1">
    <location>
        <begin position="285"/>
        <end position="307"/>
    </location>
</feature>
<feature type="transmembrane region" description="Helical" evidence="1">
    <location>
        <begin position="109"/>
        <end position="131"/>
    </location>
</feature>
<protein>
    <submittedName>
        <fullName evidence="2">DUF6056 family protein</fullName>
    </submittedName>
</protein>
<feature type="transmembrane region" description="Helical" evidence="1">
    <location>
        <begin position="137"/>
        <end position="155"/>
    </location>
</feature>
<dbReference type="Proteomes" id="UP001249959">
    <property type="component" value="Unassembled WGS sequence"/>
</dbReference>
<keyword evidence="3" id="KW-1185">Reference proteome</keyword>
<feature type="transmembrane region" description="Helical" evidence="1">
    <location>
        <begin position="316"/>
        <end position="335"/>
    </location>
</feature>
<keyword evidence="1" id="KW-0472">Membrane</keyword>
<dbReference type="Pfam" id="PF19528">
    <property type="entry name" value="DUF6056"/>
    <property type="match status" value="1"/>
</dbReference>
<keyword evidence="1" id="KW-1133">Transmembrane helix</keyword>
<organism evidence="2 3">
    <name type="scientific">Aquirufa regiilacus</name>
    <dbReference type="NCBI Taxonomy" id="3024868"/>
    <lineage>
        <taxon>Bacteria</taxon>
        <taxon>Pseudomonadati</taxon>
        <taxon>Bacteroidota</taxon>
        <taxon>Cytophagia</taxon>
        <taxon>Cytophagales</taxon>
        <taxon>Flectobacillaceae</taxon>
        <taxon>Aquirufa</taxon>
    </lineage>
</organism>
<dbReference type="InterPro" id="IPR045691">
    <property type="entry name" value="DUF6056"/>
</dbReference>
<evidence type="ECO:0000313" key="2">
    <source>
        <dbReference type="EMBL" id="MDU0808676.1"/>
    </source>
</evidence>
<evidence type="ECO:0000313" key="3">
    <source>
        <dbReference type="Proteomes" id="UP001249959"/>
    </source>
</evidence>
<accession>A0ABU3TS18</accession>
<dbReference type="EMBL" id="JAVNWW010000002">
    <property type="protein sequence ID" value="MDU0808676.1"/>
    <property type="molecule type" value="Genomic_DNA"/>
</dbReference>
<feature type="transmembrane region" description="Helical" evidence="1">
    <location>
        <begin position="254"/>
        <end position="273"/>
    </location>
</feature>
<sequence length="440" mass="50813">MFLACFGCWATMVFMMLYLAQFNTPNLVDDFCFAWVSKEYGVLAGAYYYYMGWSGRYFGNILMHLTPLFFSTSFTFSGINTYLLLVLGFVTNLYLVRRMTDLPFRSTRLWASVFLIQAAALYSISGMYQWFYWFSGIYYYASLQLVILFFVVYFFEKPSRLRTGILAGLLFCIMGSSEISMLLLTGVFWGYQLWKWRFKGPINAELYLLLGIWLVGFLLVMLSPGNQVRAVTNVPLADGIHILLSNIKELIRQFFSSPFMWASFLWVLFVLELPKSYVRMSILDMLALTALFFISIIVSFIPLSFALGEVHIPERIISLFLLYMLMFVCFIVLQLKSVWGGLHLNRISVLVLVFIGLGIYKSKNFDLLSHEISSGNAQAYSQEYRARFEQIRLSKTDSVEVAPLKNHSALFFTEDLSTDPKHLWCKCVANYYGKKAVNRK</sequence>
<proteinExistence type="predicted"/>
<keyword evidence="1" id="KW-0812">Transmembrane</keyword>
<feature type="transmembrane region" description="Helical" evidence="1">
    <location>
        <begin position="82"/>
        <end position="97"/>
    </location>
</feature>
<gene>
    <name evidence="2" type="ORF">PQG45_06490</name>
</gene>
<comment type="caution">
    <text evidence="2">The sequence shown here is derived from an EMBL/GenBank/DDBJ whole genome shotgun (WGS) entry which is preliminary data.</text>
</comment>
<name>A0ABU3TS18_9BACT</name>
<reference evidence="2 3" key="1">
    <citation type="submission" date="2023-09" db="EMBL/GenBank/DDBJ databases">
        <title>Aquirufa genomes.</title>
        <authorList>
            <person name="Pitt A."/>
        </authorList>
    </citation>
    <scope>NUCLEOTIDE SEQUENCE [LARGE SCALE GENOMIC DNA]</scope>
    <source>
        <strain evidence="2 3">LEOWEIH-7C</strain>
    </source>
</reference>
<feature type="transmembrane region" description="Helical" evidence="1">
    <location>
        <begin position="341"/>
        <end position="360"/>
    </location>
</feature>